<evidence type="ECO:0000313" key="5">
    <source>
        <dbReference type="Proteomes" id="UP000046680"/>
    </source>
</evidence>
<protein>
    <submittedName>
        <fullName evidence="2">Uncharacterized protein</fullName>
    </submittedName>
</protein>
<evidence type="ECO:0000313" key="6">
    <source>
        <dbReference type="Proteomes" id="UP000048289"/>
    </source>
</evidence>
<accession>A0A654U7J2</accession>
<dbReference type="EMBL" id="CQQC01000827">
    <property type="protein sequence ID" value="CNV43900.1"/>
    <property type="molecule type" value="Genomic_DNA"/>
</dbReference>
<dbReference type="Proteomes" id="UP000048289">
    <property type="component" value="Unassembled WGS sequence"/>
</dbReference>
<sequence>MLDNLVSSSARGGWAVCALGRASASHKVALVEFSIQYERVSSAAGCVARAAQRSDHSRHPVLTGSSVISSPASRCPNAVTMSVARIWRDESSVTIACMARHR</sequence>
<dbReference type="EMBL" id="CFOE01000183">
    <property type="protein sequence ID" value="CFE39316.1"/>
    <property type="molecule type" value="Genomic_DNA"/>
</dbReference>
<organism evidence="2 5">
    <name type="scientific">Mycobacterium tuberculosis</name>
    <dbReference type="NCBI Taxonomy" id="1773"/>
    <lineage>
        <taxon>Bacteria</taxon>
        <taxon>Bacillati</taxon>
        <taxon>Actinomycetota</taxon>
        <taxon>Actinomycetes</taxon>
        <taxon>Mycobacteriales</taxon>
        <taxon>Mycobacteriaceae</taxon>
        <taxon>Mycobacterium</taxon>
        <taxon>Mycobacterium tuberculosis complex</taxon>
    </lineage>
</organism>
<evidence type="ECO:0000313" key="4">
    <source>
        <dbReference type="Proteomes" id="UP000039217"/>
    </source>
</evidence>
<gene>
    <name evidence="2" type="ORF">ERS007657_04177</name>
    <name evidence="3" type="ORF">ERS007661_02383</name>
    <name evidence="1" type="ORF">ERS007681_01696</name>
</gene>
<dbReference type="AlphaFoldDB" id="A0A654U7J2"/>
<evidence type="ECO:0000313" key="1">
    <source>
        <dbReference type="EMBL" id="CFE39316.1"/>
    </source>
</evidence>
<dbReference type="Proteomes" id="UP000039217">
    <property type="component" value="Unassembled WGS sequence"/>
</dbReference>
<evidence type="ECO:0000313" key="2">
    <source>
        <dbReference type="EMBL" id="CFS13230.1"/>
    </source>
</evidence>
<reference evidence="4 5" key="1">
    <citation type="submission" date="2015-03" db="EMBL/GenBank/DDBJ databases">
        <authorList>
            <consortium name="Pathogen Informatics"/>
        </authorList>
    </citation>
    <scope>NUCLEOTIDE SEQUENCE [LARGE SCALE GENOMIC DNA]</scope>
    <source>
        <strain evidence="2 5">C09601061</strain>
        <strain evidence="3 4">D00501624</strain>
        <strain evidence="1 6">G09901357</strain>
    </source>
</reference>
<name>A0A654U7J2_MYCTX</name>
<evidence type="ECO:0000313" key="3">
    <source>
        <dbReference type="EMBL" id="CNV43900.1"/>
    </source>
</evidence>
<proteinExistence type="predicted"/>
<dbReference type="EMBL" id="CGCX01002543">
    <property type="protein sequence ID" value="CFS13230.1"/>
    <property type="molecule type" value="Genomic_DNA"/>
</dbReference>
<dbReference type="Proteomes" id="UP000046680">
    <property type="component" value="Unassembled WGS sequence"/>
</dbReference>